<sequence>MTAIPDHLAQRIAGAKAFIFDMDGTIALGNAASGGHEALPGAIELLGAIRKLGKPLRVFTNGTGKPPAAYAARLRAAGFDIADEEFMTPSTAAAIWFEQQGIGKVRVLGREGVSAPLKEKGIECVEPSAEASGVEAVYTGWYREFTFPDLEAACNSVWDGAILTSASHVPFFATANGRAIGASYALNVMIQSLTNAELTVLGKPSVTAFQSAIAGMGLLPEDSADVVIVGDDPVLEISMARATGALGVGMTTGLMKRDTIGDLPADQQPELLIDHLDALRAVIA</sequence>
<organism evidence="1 2">
    <name type="scientific">Aurantiacibacter rhizosphaerae</name>
    <dbReference type="NCBI Taxonomy" id="2691582"/>
    <lineage>
        <taxon>Bacteria</taxon>
        <taxon>Pseudomonadati</taxon>
        <taxon>Pseudomonadota</taxon>
        <taxon>Alphaproteobacteria</taxon>
        <taxon>Sphingomonadales</taxon>
        <taxon>Erythrobacteraceae</taxon>
        <taxon>Aurantiacibacter</taxon>
    </lineage>
</organism>
<dbReference type="InterPro" id="IPR006357">
    <property type="entry name" value="HAD-SF_hydro_IIA"/>
</dbReference>
<dbReference type="Pfam" id="PF13242">
    <property type="entry name" value="Hydrolase_like"/>
    <property type="match status" value="1"/>
</dbReference>
<evidence type="ECO:0000313" key="2">
    <source>
        <dbReference type="Proteomes" id="UP000461409"/>
    </source>
</evidence>
<keyword evidence="2" id="KW-1185">Reference proteome</keyword>
<dbReference type="RefSeq" id="WP_160484745.1">
    <property type="nucleotide sequence ID" value="NZ_WUBR01000001.1"/>
</dbReference>
<gene>
    <name evidence="1" type="ORF">GRF63_04430</name>
</gene>
<reference evidence="1 2" key="1">
    <citation type="submission" date="2019-12" db="EMBL/GenBank/DDBJ databases">
        <authorList>
            <person name="Lee S.D."/>
        </authorList>
    </citation>
    <scope>NUCLEOTIDE SEQUENCE [LARGE SCALE GENOMIC DNA]</scope>
    <source>
        <strain evidence="1 2">GH3-10</strain>
    </source>
</reference>
<name>A0A844XB07_9SPHN</name>
<dbReference type="GO" id="GO:0016791">
    <property type="term" value="F:phosphatase activity"/>
    <property type="evidence" value="ECO:0007669"/>
    <property type="project" value="TreeGrafter"/>
</dbReference>
<dbReference type="AlphaFoldDB" id="A0A844XB07"/>
<dbReference type="Proteomes" id="UP000461409">
    <property type="component" value="Unassembled WGS sequence"/>
</dbReference>
<dbReference type="GO" id="GO:0005737">
    <property type="term" value="C:cytoplasm"/>
    <property type="evidence" value="ECO:0007669"/>
    <property type="project" value="TreeGrafter"/>
</dbReference>
<protein>
    <submittedName>
        <fullName evidence="1">HAD hydrolase-like protein</fullName>
    </submittedName>
</protein>
<dbReference type="InterPro" id="IPR023214">
    <property type="entry name" value="HAD_sf"/>
</dbReference>
<proteinExistence type="predicted"/>
<dbReference type="SUPFAM" id="SSF56784">
    <property type="entry name" value="HAD-like"/>
    <property type="match status" value="1"/>
</dbReference>
<dbReference type="PANTHER" id="PTHR19288:SF46">
    <property type="entry name" value="HALOACID DEHALOGENASE-LIKE HYDROLASE DOMAIN-CONTAINING PROTEIN 2"/>
    <property type="match status" value="1"/>
</dbReference>
<dbReference type="InterPro" id="IPR036412">
    <property type="entry name" value="HAD-like_sf"/>
</dbReference>
<dbReference type="Pfam" id="PF13344">
    <property type="entry name" value="Hydrolase_6"/>
    <property type="match status" value="1"/>
</dbReference>
<accession>A0A844XB07</accession>
<evidence type="ECO:0000313" key="1">
    <source>
        <dbReference type="EMBL" id="MWV27146.1"/>
    </source>
</evidence>
<dbReference type="Gene3D" id="3.40.50.1000">
    <property type="entry name" value="HAD superfamily/HAD-like"/>
    <property type="match status" value="2"/>
</dbReference>
<keyword evidence="1" id="KW-0378">Hydrolase</keyword>
<dbReference type="PANTHER" id="PTHR19288">
    <property type="entry name" value="4-NITROPHENYLPHOSPHATASE-RELATED"/>
    <property type="match status" value="1"/>
</dbReference>
<comment type="caution">
    <text evidence="1">The sequence shown here is derived from an EMBL/GenBank/DDBJ whole genome shotgun (WGS) entry which is preliminary data.</text>
</comment>
<reference evidence="1 2" key="2">
    <citation type="submission" date="2020-02" db="EMBL/GenBank/DDBJ databases">
        <title>Erythrobacter dongmakensis sp. nov., isolated from a tidal mudflat.</title>
        <authorList>
            <person name="Kim I.S."/>
        </authorList>
    </citation>
    <scope>NUCLEOTIDE SEQUENCE [LARGE SCALE GENOMIC DNA]</scope>
    <source>
        <strain evidence="1 2">GH3-10</strain>
    </source>
</reference>
<dbReference type="EMBL" id="WUBR01000001">
    <property type="protein sequence ID" value="MWV27146.1"/>
    <property type="molecule type" value="Genomic_DNA"/>
</dbReference>